<feature type="disulfide bond" evidence="3">
    <location>
        <begin position="166"/>
        <end position="175"/>
    </location>
</feature>
<feature type="disulfide bond" evidence="3">
    <location>
        <begin position="33"/>
        <end position="221"/>
    </location>
</feature>
<keyword evidence="2 3" id="KW-1015">Disulfide bond</keyword>
<evidence type="ECO:0000313" key="5">
    <source>
        <dbReference type="EMBL" id="KAJ4976128.1"/>
    </source>
</evidence>
<comment type="similarity">
    <text evidence="1">Belongs to the thaumatin family.</text>
</comment>
<dbReference type="Proteomes" id="UP001141806">
    <property type="component" value="Unassembled WGS sequence"/>
</dbReference>
<evidence type="ECO:0000256" key="4">
    <source>
        <dbReference type="SAM" id="SignalP"/>
    </source>
</evidence>
<dbReference type="AlphaFoldDB" id="A0A9Q0KSM7"/>
<dbReference type="Pfam" id="PF00314">
    <property type="entry name" value="Thaumatin"/>
    <property type="match status" value="1"/>
</dbReference>
<dbReference type="PROSITE" id="PS51367">
    <property type="entry name" value="THAUMATIN_2"/>
    <property type="match status" value="1"/>
</dbReference>
<dbReference type="InterPro" id="IPR037176">
    <property type="entry name" value="Osmotin/thaumatin-like_sf"/>
</dbReference>
<feature type="disulfide bond" evidence="3">
    <location>
        <begin position="139"/>
        <end position="210"/>
    </location>
</feature>
<dbReference type="PROSITE" id="PS00316">
    <property type="entry name" value="THAUMATIN_1"/>
    <property type="match status" value="1"/>
</dbReference>
<feature type="disulfide bond" evidence="3">
    <location>
        <begin position="89"/>
        <end position="95"/>
    </location>
</feature>
<gene>
    <name evidence="5" type="ORF">NE237_001234</name>
</gene>
<keyword evidence="6" id="KW-1185">Reference proteome</keyword>
<dbReference type="CDD" id="cd09217">
    <property type="entry name" value="TLP-P"/>
    <property type="match status" value="1"/>
</dbReference>
<dbReference type="InterPro" id="IPR001938">
    <property type="entry name" value="Thaumatin"/>
</dbReference>
<reference evidence="5" key="1">
    <citation type="journal article" date="2023" name="Plant J.">
        <title>The genome of the king protea, Protea cynaroides.</title>
        <authorList>
            <person name="Chang J."/>
            <person name="Duong T.A."/>
            <person name="Schoeman C."/>
            <person name="Ma X."/>
            <person name="Roodt D."/>
            <person name="Barker N."/>
            <person name="Li Z."/>
            <person name="Van de Peer Y."/>
            <person name="Mizrachi E."/>
        </authorList>
    </citation>
    <scope>NUCLEOTIDE SEQUENCE</scope>
    <source>
        <tissue evidence="5">Young leaves</tissue>
    </source>
</reference>
<dbReference type="PANTHER" id="PTHR31048">
    <property type="entry name" value="OS03G0233200 PROTEIN"/>
    <property type="match status" value="1"/>
</dbReference>
<proteinExistence type="inferred from homology"/>
<accession>A0A9Q0KSM7</accession>
<dbReference type="EMBL" id="JAMYWD010000003">
    <property type="protein sequence ID" value="KAJ4976128.1"/>
    <property type="molecule type" value="Genomic_DNA"/>
</dbReference>
<sequence>MGFSPNFPTFFFLFPSIFFWLSRATTFEIINQCSYTVWAVALPGGGRQLNPGETWLLNMADDTVYCRIWGRTNCIFDETGNGSCETGDCNNQLSCQNYGSSPVTVAEYEARYVGVNFYYLSLLDGFNIPMEFKPNNRSCREIKCTADINRECPTVLRTAGGCNHPCTVFKNDFYCCTYGNCTVTDLSNFFMTRCPDAYSFALDYSTKFTCASGSNYGVVFCPLGSSPSLVFPPPPPPHASFAHMCIRIIMI</sequence>
<dbReference type="OrthoDB" id="430315at2759"/>
<dbReference type="FunFam" id="2.60.110.10:FF:000003">
    <property type="entry name" value="Thaumatin I"/>
    <property type="match status" value="1"/>
</dbReference>
<protein>
    <recommendedName>
        <fullName evidence="7">Thaumatin-like protein</fullName>
    </recommendedName>
</protein>
<evidence type="ECO:0000256" key="3">
    <source>
        <dbReference type="PIRSR" id="PIRSR002703-1"/>
    </source>
</evidence>
<evidence type="ECO:0000256" key="2">
    <source>
        <dbReference type="ARBA" id="ARBA00023157"/>
    </source>
</evidence>
<organism evidence="5 6">
    <name type="scientific">Protea cynaroides</name>
    <dbReference type="NCBI Taxonomy" id="273540"/>
    <lineage>
        <taxon>Eukaryota</taxon>
        <taxon>Viridiplantae</taxon>
        <taxon>Streptophyta</taxon>
        <taxon>Embryophyta</taxon>
        <taxon>Tracheophyta</taxon>
        <taxon>Spermatophyta</taxon>
        <taxon>Magnoliopsida</taxon>
        <taxon>Proteales</taxon>
        <taxon>Proteaceae</taxon>
        <taxon>Protea</taxon>
    </lineage>
</organism>
<feature type="disulfide bond" evidence="3">
    <location>
        <begin position="74"/>
        <end position="84"/>
    </location>
</feature>
<dbReference type="InterPro" id="IPR017949">
    <property type="entry name" value="Thaumatin_CS"/>
</dbReference>
<keyword evidence="4" id="KW-0732">Signal</keyword>
<dbReference type="PIRSF" id="PIRSF002703">
    <property type="entry name" value="Thaumatin"/>
    <property type="match status" value="1"/>
</dbReference>
<feature type="disulfide bond" evidence="3">
    <location>
        <begin position="176"/>
        <end position="181"/>
    </location>
</feature>
<comment type="caution">
    <text evidence="5">The sequence shown here is derived from an EMBL/GenBank/DDBJ whole genome shotgun (WGS) entry which is preliminary data.</text>
</comment>
<evidence type="ECO:0000256" key="1">
    <source>
        <dbReference type="ARBA" id="ARBA00010607"/>
    </source>
</evidence>
<dbReference type="SUPFAM" id="SSF49870">
    <property type="entry name" value="Osmotin, thaumatin-like protein"/>
    <property type="match status" value="1"/>
</dbReference>
<name>A0A9Q0KSM7_9MAGN</name>
<feature type="disulfide bond" evidence="3">
    <location>
        <begin position="152"/>
        <end position="162"/>
    </location>
</feature>
<feature type="chain" id="PRO_5040234715" description="Thaumatin-like protein" evidence="4">
    <location>
        <begin position="25"/>
        <end position="251"/>
    </location>
</feature>
<dbReference type="SMART" id="SM00205">
    <property type="entry name" value="THN"/>
    <property type="match status" value="1"/>
</dbReference>
<dbReference type="PRINTS" id="PR00347">
    <property type="entry name" value="THAUMATIN"/>
</dbReference>
<feature type="signal peptide" evidence="4">
    <location>
        <begin position="1"/>
        <end position="24"/>
    </location>
</feature>
<evidence type="ECO:0008006" key="7">
    <source>
        <dbReference type="Google" id="ProtNLM"/>
    </source>
</evidence>
<dbReference type="Gene3D" id="2.60.110.10">
    <property type="entry name" value="Thaumatin"/>
    <property type="match status" value="1"/>
</dbReference>
<feature type="disulfide bond" evidence="3">
    <location>
        <begin position="144"/>
        <end position="194"/>
    </location>
</feature>
<evidence type="ECO:0000313" key="6">
    <source>
        <dbReference type="Proteomes" id="UP001141806"/>
    </source>
</evidence>